<dbReference type="CDD" id="cd00090">
    <property type="entry name" value="HTH_ARSR"/>
    <property type="match status" value="1"/>
</dbReference>
<keyword evidence="1" id="KW-0805">Transcription regulation</keyword>
<evidence type="ECO:0000256" key="3">
    <source>
        <dbReference type="ARBA" id="ARBA00023163"/>
    </source>
</evidence>
<dbReference type="GO" id="GO:0003700">
    <property type="term" value="F:DNA-binding transcription factor activity"/>
    <property type="evidence" value="ECO:0007669"/>
    <property type="project" value="InterPro"/>
</dbReference>
<dbReference type="InterPro" id="IPR001845">
    <property type="entry name" value="HTH_ArsR_DNA-bd_dom"/>
</dbReference>
<gene>
    <name evidence="5" type="ORF">CRD59_06165</name>
</gene>
<keyword evidence="3" id="KW-0804">Transcription</keyword>
<sequence>MGTQETLSALSDPARRRILDLLQEGGLEAGAIGEHVGLQPSKLSYHLKKLKEAHLVSGRRSGNRIVYELNLTALDETILWLYRLRTGAGVERHKARARAAVKD</sequence>
<dbReference type="Gene3D" id="1.10.10.10">
    <property type="entry name" value="Winged helix-like DNA-binding domain superfamily/Winged helix DNA-binding domain"/>
    <property type="match status" value="1"/>
</dbReference>
<dbReference type="PRINTS" id="PR00778">
    <property type="entry name" value="HTHARSR"/>
</dbReference>
<evidence type="ECO:0000313" key="5">
    <source>
        <dbReference type="EMBL" id="RBP98970.1"/>
    </source>
</evidence>
<dbReference type="Pfam" id="PF12840">
    <property type="entry name" value="HTH_20"/>
    <property type="match status" value="1"/>
</dbReference>
<proteinExistence type="predicted"/>
<accession>A0A366KB75</accession>
<evidence type="ECO:0000313" key="6">
    <source>
        <dbReference type="Proteomes" id="UP000252345"/>
    </source>
</evidence>
<dbReference type="Proteomes" id="UP000252345">
    <property type="component" value="Unassembled WGS sequence"/>
</dbReference>
<dbReference type="PANTHER" id="PTHR33154">
    <property type="entry name" value="TRANSCRIPTIONAL REGULATOR, ARSR FAMILY"/>
    <property type="match status" value="1"/>
</dbReference>
<protein>
    <submittedName>
        <fullName evidence="5">Transcriptional regulator</fullName>
    </submittedName>
</protein>
<evidence type="ECO:0000256" key="1">
    <source>
        <dbReference type="ARBA" id="ARBA00023015"/>
    </source>
</evidence>
<evidence type="ECO:0000256" key="2">
    <source>
        <dbReference type="ARBA" id="ARBA00023125"/>
    </source>
</evidence>
<dbReference type="InterPro" id="IPR051081">
    <property type="entry name" value="HTH_MetalResp_TranReg"/>
</dbReference>
<name>A0A366KB75_9BIFI</name>
<reference evidence="5 6" key="1">
    <citation type="submission" date="2017-10" db="EMBL/GenBank/DDBJ databases">
        <title>Bifidobacterium xylocopum sp. nov. and Bifidobacterium aemilianum sp. nov., from the carpenter bee (Xylocopa violacea) digestive tract.</title>
        <authorList>
            <person name="Alberoni D."/>
            <person name="Baffoni L."/>
            <person name="Di Gioia D."/>
            <person name="Gaggia F."/>
            <person name="Biavati B."/>
        </authorList>
    </citation>
    <scope>NUCLEOTIDE SEQUENCE [LARGE SCALE GENOMIC DNA]</scope>
    <source>
        <strain evidence="5 6">XV2</strain>
    </source>
</reference>
<keyword evidence="6" id="KW-1185">Reference proteome</keyword>
<dbReference type="OrthoDB" id="9806976at2"/>
<dbReference type="AlphaFoldDB" id="A0A366KB75"/>
<keyword evidence="2" id="KW-0238">DNA-binding</keyword>
<dbReference type="EMBL" id="PDCH01000013">
    <property type="protein sequence ID" value="RBP98970.1"/>
    <property type="molecule type" value="Genomic_DNA"/>
</dbReference>
<dbReference type="InterPro" id="IPR011991">
    <property type="entry name" value="ArsR-like_HTH"/>
</dbReference>
<dbReference type="GO" id="GO:0003677">
    <property type="term" value="F:DNA binding"/>
    <property type="evidence" value="ECO:0007669"/>
    <property type="project" value="UniProtKB-KW"/>
</dbReference>
<dbReference type="PANTHER" id="PTHR33154:SF33">
    <property type="entry name" value="TRANSCRIPTIONAL REPRESSOR SDPR"/>
    <property type="match status" value="1"/>
</dbReference>
<dbReference type="NCBIfam" id="NF033788">
    <property type="entry name" value="HTH_metalloreg"/>
    <property type="match status" value="1"/>
</dbReference>
<comment type="caution">
    <text evidence="5">The sequence shown here is derived from an EMBL/GenBank/DDBJ whole genome shotgun (WGS) entry which is preliminary data.</text>
</comment>
<dbReference type="InterPro" id="IPR036388">
    <property type="entry name" value="WH-like_DNA-bd_sf"/>
</dbReference>
<dbReference type="InterPro" id="IPR036390">
    <property type="entry name" value="WH_DNA-bd_sf"/>
</dbReference>
<dbReference type="PROSITE" id="PS50987">
    <property type="entry name" value="HTH_ARSR_2"/>
    <property type="match status" value="1"/>
</dbReference>
<dbReference type="SMART" id="SM00418">
    <property type="entry name" value="HTH_ARSR"/>
    <property type="match status" value="1"/>
</dbReference>
<dbReference type="SUPFAM" id="SSF46785">
    <property type="entry name" value="Winged helix' DNA-binding domain"/>
    <property type="match status" value="1"/>
</dbReference>
<feature type="domain" description="HTH arsR-type" evidence="4">
    <location>
        <begin position="1"/>
        <end position="89"/>
    </location>
</feature>
<organism evidence="5 6">
    <name type="scientific">Bifidobacterium xylocopae</name>
    <dbReference type="NCBI Taxonomy" id="2493119"/>
    <lineage>
        <taxon>Bacteria</taxon>
        <taxon>Bacillati</taxon>
        <taxon>Actinomycetota</taxon>
        <taxon>Actinomycetes</taxon>
        <taxon>Bifidobacteriales</taxon>
        <taxon>Bifidobacteriaceae</taxon>
        <taxon>Bifidobacterium</taxon>
    </lineage>
</organism>
<dbReference type="RefSeq" id="WP_113853812.1">
    <property type="nucleotide sequence ID" value="NZ_PDCH01000013.1"/>
</dbReference>
<evidence type="ECO:0000259" key="4">
    <source>
        <dbReference type="PROSITE" id="PS50987"/>
    </source>
</evidence>